<keyword evidence="3" id="KW-1185">Reference proteome</keyword>
<keyword evidence="1" id="KW-0472">Membrane</keyword>
<keyword evidence="1" id="KW-1133">Transmembrane helix</keyword>
<keyword evidence="1" id="KW-0812">Transmembrane</keyword>
<organism evidence="2 3">
    <name type="scientific">Corynebacterium crudilactis</name>
    <dbReference type="NCBI Taxonomy" id="1652495"/>
    <lineage>
        <taxon>Bacteria</taxon>
        <taxon>Bacillati</taxon>
        <taxon>Actinomycetota</taxon>
        <taxon>Actinomycetes</taxon>
        <taxon>Mycobacteriales</taxon>
        <taxon>Corynebacteriaceae</taxon>
        <taxon>Corynebacterium</taxon>
    </lineage>
</organism>
<gene>
    <name evidence="2" type="ORF">ccrud_10795</name>
</gene>
<evidence type="ECO:0000313" key="3">
    <source>
        <dbReference type="Proteomes" id="UP000076929"/>
    </source>
</evidence>
<protein>
    <submittedName>
        <fullName evidence="2">Uncharacterized protein</fullName>
    </submittedName>
</protein>
<accession>A0A172QVB7</accession>
<dbReference type="AlphaFoldDB" id="A0A172QVB7"/>
<reference evidence="2 3" key="1">
    <citation type="submission" date="2016-05" db="EMBL/GenBank/DDBJ databases">
        <title>Complete genome sequence of Corynebacterium crudilactis, a new Corynebacterium species isolated from raw cow's milk.</title>
        <authorList>
            <person name="Christian R."/>
            <person name="Zimmermann J."/>
            <person name="Lipski A."/>
            <person name="Kalinowski J."/>
        </authorList>
    </citation>
    <scope>NUCLEOTIDE SEQUENCE [LARGE SCALE GENOMIC DNA]</scope>
    <source>
        <strain evidence="2 3">JZ16</strain>
    </source>
</reference>
<dbReference type="STRING" id="1652495.ccrud_10795"/>
<dbReference type="EMBL" id="CP015622">
    <property type="protein sequence ID" value="ANE04644.1"/>
    <property type="molecule type" value="Genomic_DNA"/>
</dbReference>
<dbReference type="KEGG" id="ccjz:ccrud_10795"/>
<proteinExistence type="predicted"/>
<evidence type="ECO:0000256" key="1">
    <source>
        <dbReference type="SAM" id="Phobius"/>
    </source>
</evidence>
<feature type="transmembrane region" description="Helical" evidence="1">
    <location>
        <begin position="31"/>
        <end position="55"/>
    </location>
</feature>
<dbReference type="Proteomes" id="UP000076929">
    <property type="component" value="Chromosome"/>
</dbReference>
<name>A0A172QVB7_9CORY</name>
<sequence length="166" mass="19077">MRYRGFMILLVSVVLIGLMIWGGYNGFLREFFLWAAPLAPFSTAFVAIIAGIIAWETYKHRRIADNRAEWWRRTQYAIDLVTADDDRIGRNTGLALLALLAKDPDPTDRDLKLIKEITNNLINEILLREENQTDKEDETLSLKPSSALAKILSILKPRKKVRRHTV</sequence>
<feature type="transmembrane region" description="Helical" evidence="1">
    <location>
        <begin position="7"/>
        <end position="25"/>
    </location>
</feature>
<evidence type="ECO:0000313" key="2">
    <source>
        <dbReference type="EMBL" id="ANE04644.1"/>
    </source>
</evidence>